<evidence type="ECO:0000313" key="2">
    <source>
        <dbReference type="Proteomes" id="UP000717328"/>
    </source>
</evidence>
<reference evidence="1" key="2">
    <citation type="submission" date="2021-10" db="EMBL/GenBank/DDBJ databases">
        <title>Phylogenomics reveals ancestral predisposition of the termite-cultivated fungus Termitomyces towards a domesticated lifestyle.</title>
        <authorList>
            <person name="Auxier B."/>
            <person name="Grum-Grzhimaylo A."/>
            <person name="Cardenas M.E."/>
            <person name="Lodge J.D."/>
            <person name="Laessoe T."/>
            <person name="Pedersen O."/>
            <person name="Smith M.E."/>
            <person name="Kuyper T.W."/>
            <person name="Franco-Molano E.A."/>
            <person name="Baroni T.J."/>
            <person name="Aanen D.K."/>
        </authorList>
    </citation>
    <scope>NUCLEOTIDE SEQUENCE</scope>
    <source>
        <strain evidence="1">D49</strain>
    </source>
</reference>
<feature type="non-terminal residue" evidence="1">
    <location>
        <position position="93"/>
    </location>
</feature>
<evidence type="ECO:0008006" key="3">
    <source>
        <dbReference type="Google" id="ProtNLM"/>
    </source>
</evidence>
<dbReference type="OrthoDB" id="541052at2759"/>
<accession>A0A9P7G3P6</accession>
<sequence length="93" mass="10888">MVRPSVRPFPSPSYAYETTTEFAPCRFLDRIEPWVHYVPVQVDYSDVYDALVFFRGGLYGEGAHEDLARRIARDGREWSGKFWRGEDVTAYVY</sequence>
<gene>
    <name evidence="1" type="ORF">H0H81_011145</name>
</gene>
<organism evidence="1 2">
    <name type="scientific">Sphagnurus paluster</name>
    <dbReference type="NCBI Taxonomy" id="117069"/>
    <lineage>
        <taxon>Eukaryota</taxon>
        <taxon>Fungi</taxon>
        <taxon>Dikarya</taxon>
        <taxon>Basidiomycota</taxon>
        <taxon>Agaricomycotina</taxon>
        <taxon>Agaricomycetes</taxon>
        <taxon>Agaricomycetidae</taxon>
        <taxon>Agaricales</taxon>
        <taxon>Tricholomatineae</taxon>
        <taxon>Lyophyllaceae</taxon>
        <taxon>Sphagnurus</taxon>
    </lineage>
</organism>
<protein>
    <recommendedName>
        <fullName evidence="3">Glycosyl transferase CAP10 domain-containing protein</fullName>
    </recommendedName>
</protein>
<dbReference type="Proteomes" id="UP000717328">
    <property type="component" value="Unassembled WGS sequence"/>
</dbReference>
<reference evidence="1" key="1">
    <citation type="submission" date="2021-02" db="EMBL/GenBank/DDBJ databases">
        <authorList>
            <person name="Nieuwenhuis M."/>
            <person name="Van De Peppel L.J.J."/>
        </authorList>
    </citation>
    <scope>NUCLEOTIDE SEQUENCE</scope>
    <source>
        <strain evidence="1">D49</strain>
    </source>
</reference>
<comment type="caution">
    <text evidence="1">The sequence shown here is derived from an EMBL/GenBank/DDBJ whole genome shotgun (WGS) entry which is preliminary data.</text>
</comment>
<evidence type="ECO:0000313" key="1">
    <source>
        <dbReference type="EMBL" id="KAG5641523.1"/>
    </source>
</evidence>
<dbReference type="AlphaFoldDB" id="A0A9P7G3P6"/>
<keyword evidence="2" id="KW-1185">Reference proteome</keyword>
<name>A0A9P7G3P6_9AGAR</name>
<proteinExistence type="predicted"/>
<dbReference type="EMBL" id="JABCKI010003699">
    <property type="protein sequence ID" value="KAG5641523.1"/>
    <property type="molecule type" value="Genomic_DNA"/>
</dbReference>